<accession>A0A8E7EGE7</accession>
<dbReference type="InterPro" id="IPR005184">
    <property type="entry name" value="DUF306_Meta_HslJ"/>
</dbReference>
<dbReference type="Proteomes" id="UP000680656">
    <property type="component" value="Chromosome"/>
</dbReference>
<protein>
    <submittedName>
        <fullName evidence="2">META domain-containing protein</fullName>
    </submittedName>
</protein>
<evidence type="ECO:0000313" key="2">
    <source>
        <dbReference type="EMBL" id="QVV87762.1"/>
    </source>
</evidence>
<proteinExistence type="predicted"/>
<dbReference type="AlphaFoldDB" id="A0A8E7EGE7"/>
<dbReference type="PANTHER" id="PTHR35535">
    <property type="entry name" value="HEAT SHOCK PROTEIN HSLJ"/>
    <property type="match status" value="1"/>
</dbReference>
<organism evidence="2 3">
    <name type="scientific">Methanospirillum purgamenti</name>
    <dbReference type="NCBI Taxonomy" id="2834276"/>
    <lineage>
        <taxon>Archaea</taxon>
        <taxon>Methanobacteriati</taxon>
        <taxon>Methanobacteriota</taxon>
        <taxon>Stenosarchaea group</taxon>
        <taxon>Methanomicrobia</taxon>
        <taxon>Methanomicrobiales</taxon>
        <taxon>Methanospirillaceae</taxon>
        <taxon>Methanospirillum</taxon>
    </lineage>
</organism>
<evidence type="ECO:0000313" key="3">
    <source>
        <dbReference type="Proteomes" id="UP000680656"/>
    </source>
</evidence>
<sequence length="263" mass="29247">MAVMRGLTIIVFLTICFIFISNSVSAESNLSGAYVVTELRDEESALLFPSDLSRITATFNEMNVSGSAGCNVYSATYNETGDKLTISAPISTLMYCDPGVMESEAQYLKNLEKVTHYKIIGNNLFLFDVGNHPVISLTKPKEEIIIPFPYDTPYILMKIQKDNRYTYAFLAIKTIIEFHPDGSITGNGGCNELSGTYNMTESEITFGPITKTKKACNKSRINQEQMVMDVLKGTVLYEITGDTLFFKDAVGESLAEWKVYQSD</sequence>
<feature type="domain" description="DUF306" evidence="1">
    <location>
        <begin position="57"/>
        <end position="135"/>
    </location>
</feature>
<gene>
    <name evidence="2" type="ORF">KHC33_10395</name>
</gene>
<dbReference type="KEGG" id="mrtj:KHC33_10395"/>
<dbReference type="InterPro" id="IPR053147">
    <property type="entry name" value="Hsp_HslJ-like"/>
</dbReference>
<dbReference type="GeneID" id="65097597"/>
<feature type="domain" description="DUF306" evidence="1">
    <location>
        <begin position="174"/>
        <end position="255"/>
    </location>
</feature>
<keyword evidence="3" id="KW-1185">Reference proteome</keyword>
<dbReference type="Gene3D" id="2.40.128.270">
    <property type="match status" value="2"/>
</dbReference>
<dbReference type="EMBL" id="CP075546">
    <property type="protein sequence ID" value="QVV87762.1"/>
    <property type="molecule type" value="Genomic_DNA"/>
</dbReference>
<dbReference type="RefSeq" id="WP_214418582.1">
    <property type="nucleotide sequence ID" value="NZ_CP075546.1"/>
</dbReference>
<dbReference type="PANTHER" id="PTHR35535:SF1">
    <property type="entry name" value="HEAT SHOCK PROTEIN HSLJ"/>
    <property type="match status" value="1"/>
</dbReference>
<evidence type="ECO:0000259" key="1">
    <source>
        <dbReference type="Pfam" id="PF03724"/>
    </source>
</evidence>
<dbReference type="InterPro" id="IPR038670">
    <property type="entry name" value="HslJ-like_sf"/>
</dbReference>
<reference evidence="2 3" key="1">
    <citation type="submission" date="2021-05" db="EMBL/GenBank/DDBJ databases">
        <title>A novel Methanospirillum isolate from a pyrite-forming mixed culture.</title>
        <authorList>
            <person name="Bunk B."/>
            <person name="Sproer C."/>
            <person name="Spring S."/>
            <person name="Pester M."/>
        </authorList>
    </citation>
    <scope>NUCLEOTIDE SEQUENCE [LARGE SCALE GENOMIC DNA]</scope>
    <source>
        <strain evidence="2 3">J.3.6.1-F.2.7.3</strain>
    </source>
</reference>
<dbReference type="Pfam" id="PF03724">
    <property type="entry name" value="META"/>
    <property type="match status" value="2"/>
</dbReference>
<name>A0A8E7EGE7_9EURY</name>